<evidence type="ECO:0000256" key="3">
    <source>
        <dbReference type="ARBA" id="ARBA00022989"/>
    </source>
</evidence>
<feature type="transmembrane region" description="Helical" evidence="5">
    <location>
        <begin position="106"/>
        <end position="124"/>
    </location>
</feature>
<organism evidence="6 7">
    <name type="scientific">Afipia massiliensis</name>
    <dbReference type="NCBI Taxonomy" id="211460"/>
    <lineage>
        <taxon>Bacteria</taxon>
        <taxon>Pseudomonadati</taxon>
        <taxon>Pseudomonadota</taxon>
        <taxon>Alphaproteobacteria</taxon>
        <taxon>Hyphomicrobiales</taxon>
        <taxon>Nitrobacteraceae</taxon>
        <taxon>Afipia</taxon>
    </lineage>
</organism>
<name>A0A4U6BLQ6_9BRAD</name>
<dbReference type="PANTHER" id="PTHR35371:SF1">
    <property type="entry name" value="BLR7753 PROTEIN"/>
    <property type="match status" value="1"/>
</dbReference>
<dbReference type="RefSeq" id="WP_046828234.1">
    <property type="nucleotide sequence ID" value="NZ_LBIA02000001.1"/>
</dbReference>
<proteinExistence type="predicted"/>
<reference evidence="6" key="1">
    <citation type="submission" date="2019-04" db="EMBL/GenBank/DDBJ databases">
        <title>Whole genome sequencing of cave bacteria.</title>
        <authorList>
            <person name="Gan H.M."/>
            <person name="Barton H."/>
            <person name="Savka M.A."/>
        </authorList>
    </citation>
    <scope>NUCLEOTIDE SEQUENCE [LARGE SCALE GENOMIC DNA]</scope>
    <source>
        <strain evidence="6">LC387</strain>
    </source>
</reference>
<dbReference type="InterPro" id="IPR001129">
    <property type="entry name" value="Membr-assoc_MAPEG"/>
</dbReference>
<dbReference type="PANTHER" id="PTHR35371">
    <property type="entry name" value="INNER MEMBRANE PROTEIN"/>
    <property type="match status" value="1"/>
</dbReference>
<dbReference type="Gene3D" id="1.20.120.550">
    <property type="entry name" value="Membrane associated eicosanoid/glutathione metabolism-like domain"/>
    <property type="match status" value="1"/>
</dbReference>
<comment type="subcellular location">
    <subcellularLocation>
        <location evidence="1">Membrane</location>
    </subcellularLocation>
</comment>
<evidence type="ECO:0000256" key="1">
    <source>
        <dbReference type="ARBA" id="ARBA00004370"/>
    </source>
</evidence>
<evidence type="ECO:0000313" key="6">
    <source>
        <dbReference type="EMBL" id="TKT71162.1"/>
    </source>
</evidence>
<sequence>MPLAYWCVLIAALLPYVLGKYAKLGVASDNRYPREDYDNLPPKNRRAYAAHQNALETFPFFAVAVVIALTMGAPLYTVNLLAVLYIVLRIAHALLYIFNQPTARSLVFAAAMAVGVAIFVLPAFK</sequence>
<dbReference type="GO" id="GO:0016020">
    <property type="term" value="C:membrane"/>
    <property type="evidence" value="ECO:0007669"/>
    <property type="project" value="UniProtKB-SubCell"/>
</dbReference>
<dbReference type="EMBL" id="LBIA02000001">
    <property type="protein sequence ID" value="TKT71162.1"/>
    <property type="molecule type" value="Genomic_DNA"/>
</dbReference>
<dbReference type="Pfam" id="PF01124">
    <property type="entry name" value="MAPEG"/>
    <property type="match status" value="1"/>
</dbReference>
<dbReference type="Proteomes" id="UP000034832">
    <property type="component" value="Unassembled WGS sequence"/>
</dbReference>
<evidence type="ECO:0000256" key="2">
    <source>
        <dbReference type="ARBA" id="ARBA00022692"/>
    </source>
</evidence>
<feature type="transmembrane region" description="Helical" evidence="5">
    <location>
        <begin position="60"/>
        <end position="86"/>
    </location>
</feature>
<evidence type="ECO:0000256" key="5">
    <source>
        <dbReference type="SAM" id="Phobius"/>
    </source>
</evidence>
<gene>
    <name evidence="6" type="ORF">YH63_006915</name>
</gene>
<dbReference type="OrthoDB" id="513661at2"/>
<accession>A0A4U6BLQ6</accession>
<evidence type="ECO:0000313" key="7">
    <source>
        <dbReference type="Proteomes" id="UP000034832"/>
    </source>
</evidence>
<dbReference type="AlphaFoldDB" id="A0A4U6BLQ6"/>
<keyword evidence="4 5" id="KW-0472">Membrane</keyword>
<dbReference type="SUPFAM" id="SSF161084">
    <property type="entry name" value="MAPEG domain-like"/>
    <property type="match status" value="1"/>
</dbReference>
<protein>
    <recommendedName>
        <fullName evidence="8">MAPEG family protein</fullName>
    </recommendedName>
</protein>
<dbReference type="InterPro" id="IPR023352">
    <property type="entry name" value="MAPEG-like_dom_sf"/>
</dbReference>
<evidence type="ECO:0000256" key="4">
    <source>
        <dbReference type="ARBA" id="ARBA00023136"/>
    </source>
</evidence>
<keyword evidence="7" id="KW-1185">Reference proteome</keyword>
<comment type="caution">
    <text evidence="6">The sequence shown here is derived from an EMBL/GenBank/DDBJ whole genome shotgun (WGS) entry which is preliminary data.</text>
</comment>
<keyword evidence="2 5" id="KW-0812">Transmembrane</keyword>
<evidence type="ECO:0008006" key="8">
    <source>
        <dbReference type="Google" id="ProtNLM"/>
    </source>
</evidence>
<keyword evidence="3 5" id="KW-1133">Transmembrane helix</keyword>